<evidence type="ECO:0000256" key="1">
    <source>
        <dbReference type="SAM" id="Coils"/>
    </source>
</evidence>
<feature type="compositionally biased region" description="Polar residues" evidence="2">
    <location>
        <begin position="60"/>
        <end position="69"/>
    </location>
</feature>
<keyword evidence="1" id="KW-0175">Coiled coil</keyword>
<feature type="coiled-coil region" evidence="1">
    <location>
        <begin position="5"/>
        <end position="39"/>
    </location>
</feature>
<evidence type="ECO:0000259" key="3">
    <source>
        <dbReference type="Pfam" id="PF13007"/>
    </source>
</evidence>
<dbReference type="RefSeq" id="WP_199468465.1">
    <property type="nucleotide sequence ID" value="NZ_CP166847.1"/>
</dbReference>
<reference evidence="4 5" key="1">
    <citation type="journal article" date="2021" name="Int. J. Food Microbiol.">
        <title>Safety demonstration of a microbial species for use in the food chain: Weissella confusa.</title>
        <authorList>
            <person name="Bourdichon F."/>
            <person name="Patrone V."/>
            <person name="Fontana A."/>
            <person name="Milani G."/>
            <person name="Morelli L."/>
        </authorList>
    </citation>
    <scope>NUCLEOTIDE SEQUENCE [LARGE SCALE GENOMIC DNA]</scope>
    <source>
        <strain evidence="4 5">CCUG 43002</strain>
    </source>
</reference>
<keyword evidence="5" id="KW-1185">Reference proteome</keyword>
<feature type="domain" description="Transposase TnpC homeodomain" evidence="3">
    <location>
        <begin position="29"/>
        <end position="83"/>
    </location>
</feature>
<dbReference type="AlphaFoldDB" id="A0AA41CRF9"/>
<sequence>MTELEQLLIEQNRRQSEQISELTQQVKNLNEQIAYMNRKRFGASSEQNIPGQTDLFGNPFESSETTELEQTVVVPSHRRKVRGYKEA</sequence>
<evidence type="ECO:0000313" key="4">
    <source>
        <dbReference type="EMBL" id="MBJ7639952.1"/>
    </source>
</evidence>
<evidence type="ECO:0000256" key="2">
    <source>
        <dbReference type="SAM" id="MobiDB-lite"/>
    </source>
</evidence>
<dbReference type="EMBL" id="JAAOCP010000021">
    <property type="protein sequence ID" value="MBJ7639952.1"/>
    <property type="molecule type" value="Genomic_DNA"/>
</dbReference>
<gene>
    <name evidence="4" type="ORF">HAU20_11290</name>
</gene>
<accession>A0AA41CRF9</accession>
<organism evidence="4 5">
    <name type="scientific">Weissella confusa</name>
    <name type="common">Lactobacillus confusus</name>
    <dbReference type="NCBI Taxonomy" id="1583"/>
    <lineage>
        <taxon>Bacteria</taxon>
        <taxon>Bacillati</taxon>
        <taxon>Bacillota</taxon>
        <taxon>Bacilli</taxon>
        <taxon>Lactobacillales</taxon>
        <taxon>Lactobacillaceae</taxon>
        <taxon>Weissella</taxon>
    </lineage>
</organism>
<name>A0AA41CRF9_WEICO</name>
<comment type="caution">
    <text evidence="4">The sequence shown here is derived from an EMBL/GenBank/DDBJ whole genome shotgun (WGS) entry which is preliminary data.</text>
</comment>
<protein>
    <recommendedName>
        <fullName evidence="3">Transposase TnpC homeodomain domain-containing protein</fullName>
    </recommendedName>
</protein>
<dbReference type="Proteomes" id="UP000728106">
    <property type="component" value="Unassembled WGS sequence"/>
</dbReference>
<proteinExistence type="predicted"/>
<dbReference type="InterPro" id="IPR024463">
    <property type="entry name" value="Transposase_TnpC_homeodom"/>
</dbReference>
<feature type="region of interest" description="Disordered" evidence="2">
    <location>
        <begin position="44"/>
        <end position="71"/>
    </location>
</feature>
<evidence type="ECO:0000313" key="5">
    <source>
        <dbReference type="Proteomes" id="UP000728106"/>
    </source>
</evidence>
<dbReference type="Pfam" id="PF13007">
    <property type="entry name" value="LZ_Tnp_IS66"/>
    <property type="match status" value="1"/>
</dbReference>